<dbReference type="GO" id="GO:0003677">
    <property type="term" value="F:DNA binding"/>
    <property type="evidence" value="ECO:0007669"/>
    <property type="project" value="UniProtKB-UniRule"/>
</dbReference>
<evidence type="ECO:0000256" key="2">
    <source>
        <dbReference type="ARBA" id="ARBA00010896"/>
    </source>
</evidence>
<feature type="compositionally biased region" description="Polar residues" evidence="8">
    <location>
        <begin position="147"/>
        <end position="177"/>
    </location>
</feature>
<evidence type="ECO:0000256" key="4">
    <source>
        <dbReference type="ARBA" id="ARBA00023155"/>
    </source>
</evidence>
<feature type="region of interest" description="Disordered" evidence="8">
    <location>
        <begin position="353"/>
        <end position="377"/>
    </location>
</feature>
<feature type="domain" description="Homeobox" evidence="9">
    <location>
        <begin position="39"/>
        <end position="99"/>
    </location>
</feature>
<dbReference type="AlphaFoldDB" id="A0A7S9PVM4"/>
<dbReference type="Proteomes" id="UP000594364">
    <property type="component" value="Chromosome 3"/>
</dbReference>
<dbReference type="SMART" id="SM00389">
    <property type="entry name" value="HOX"/>
    <property type="match status" value="1"/>
</dbReference>
<evidence type="ECO:0000313" key="10">
    <source>
        <dbReference type="EMBL" id="QPH01035.1"/>
    </source>
</evidence>
<dbReference type="Pfam" id="PF00046">
    <property type="entry name" value="Homeodomain"/>
    <property type="match status" value="1"/>
</dbReference>
<evidence type="ECO:0000259" key="9">
    <source>
        <dbReference type="PROSITE" id="PS50071"/>
    </source>
</evidence>
<gene>
    <name evidence="10" type="ORF">C2857_005227</name>
</gene>
<evidence type="ECO:0000256" key="8">
    <source>
        <dbReference type="SAM" id="MobiDB-lite"/>
    </source>
</evidence>
<dbReference type="CDD" id="cd00086">
    <property type="entry name" value="homeodomain"/>
    <property type="match status" value="1"/>
</dbReference>
<feature type="DNA-binding region" description="Homeobox" evidence="6">
    <location>
        <begin position="41"/>
        <end position="100"/>
    </location>
</feature>
<name>A0A7S9PVM4_EPIFF</name>
<dbReference type="InterPro" id="IPR001356">
    <property type="entry name" value="HD"/>
</dbReference>
<sequence>MSDQFSNYSQASNYPGYLADSLEAYQTHHNRLVQHQHMSRTTESKPRLSKEEVEILEAEFQKNYKPSSTTKKALAESMRVDNARINNWFQNRRAREKKENNIKEYEAKQRLEKERADSGDVTQPEKSRQRDLVASSAPFPQPAAISKQYSEASESPSEQSLPDQISDAGQSSYSESDSPFPLPIQEDDLIAKAEDENSCALPDEMDDYLSMQESSILNDNSNTANRQFFAEFSEFTGPESIQQSVENYDNDMDVNISTSSSPLADEYDVPSPDCIDIAARRNRRPAPLSIGGGRSNSYTAARANDNARKGDQATSMRRVSSSTSSGRVTKSVATPRSPFFDKNAASLFLRRPSPRAAGHHGSAAPPTPDTPVALQPQEPMGAPALYTLNGKYTSPDVIISDPTLRTPPTTPGFSDGLFHLGSGYEMSISEEALIAPGLGRLHAGMGMVNNAAAFANFNQCSSQHVVPMYPAQLSQSYFGFVASDGNSDYSWSDLSPSTASTSSNTQHQYMSFN</sequence>
<dbReference type="InterPro" id="IPR009057">
    <property type="entry name" value="Homeodomain-like_sf"/>
</dbReference>
<feature type="region of interest" description="Disordered" evidence="8">
    <location>
        <begin position="97"/>
        <end position="183"/>
    </location>
</feature>
<evidence type="ECO:0000256" key="7">
    <source>
        <dbReference type="RuleBase" id="RU000682"/>
    </source>
</evidence>
<feature type="compositionally biased region" description="Low complexity" evidence="8">
    <location>
        <begin position="492"/>
        <end position="505"/>
    </location>
</feature>
<protein>
    <recommendedName>
        <fullName evidence="9">Homeobox domain-containing protein</fullName>
    </recommendedName>
</protein>
<dbReference type="InterPro" id="IPR050720">
    <property type="entry name" value="Engrailed_Homeobox_TFs"/>
</dbReference>
<keyword evidence="5 6" id="KW-0539">Nucleus</keyword>
<feature type="region of interest" description="Disordered" evidence="8">
    <location>
        <begin position="285"/>
        <end position="337"/>
    </location>
</feature>
<evidence type="ECO:0000313" key="11">
    <source>
        <dbReference type="Proteomes" id="UP000594364"/>
    </source>
</evidence>
<comment type="subcellular location">
    <subcellularLocation>
        <location evidence="1 6 7">Nucleus</location>
    </subcellularLocation>
</comment>
<evidence type="ECO:0000256" key="6">
    <source>
        <dbReference type="PROSITE-ProRule" id="PRU00108"/>
    </source>
</evidence>
<evidence type="ECO:0000256" key="5">
    <source>
        <dbReference type="ARBA" id="ARBA00023242"/>
    </source>
</evidence>
<evidence type="ECO:0000256" key="3">
    <source>
        <dbReference type="ARBA" id="ARBA00023125"/>
    </source>
</evidence>
<dbReference type="GO" id="GO:0016586">
    <property type="term" value="C:RSC-type complex"/>
    <property type="evidence" value="ECO:0007669"/>
    <property type="project" value="TreeGrafter"/>
</dbReference>
<dbReference type="GO" id="GO:0000981">
    <property type="term" value="F:DNA-binding transcription factor activity, RNA polymerase II-specific"/>
    <property type="evidence" value="ECO:0007669"/>
    <property type="project" value="InterPro"/>
</dbReference>
<keyword evidence="4 6" id="KW-0371">Homeobox</keyword>
<dbReference type="OrthoDB" id="6159439at2759"/>
<accession>A0A7S9PVM4</accession>
<dbReference type="PROSITE" id="PS50071">
    <property type="entry name" value="HOMEOBOX_2"/>
    <property type="match status" value="1"/>
</dbReference>
<feature type="compositionally biased region" description="Basic and acidic residues" evidence="8">
    <location>
        <begin position="97"/>
        <end position="131"/>
    </location>
</feature>
<feature type="region of interest" description="Disordered" evidence="8">
    <location>
        <begin position="492"/>
        <end position="513"/>
    </location>
</feature>
<dbReference type="Gene3D" id="1.10.10.60">
    <property type="entry name" value="Homeodomain-like"/>
    <property type="match status" value="1"/>
</dbReference>
<dbReference type="EMBL" id="CP031387">
    <property type="protein sequence ID" value="QPH01035.1"/>
    <property type="molecule type" value="Genomic_DNA"/>
</dbReference>
<evidence type="ECO:0000256" key="1">
    <source>
        <dbReference type="ARBA" id="ARBA00004123"/>
    </source>
</evidence>
<keyword evidence="11" id="KW-1185">Reference proteome</keyword>
<dbReference type="InterPro" id="IPR017970">
    <property type="entry name" value="Homeobox_CS"/>
</dbReference>
<dbReference type="PANTHER" id="PTHR24341:SF6">
    <property type="entry name" value="HOMEOBOX PROTEIN INVECTED"/>
    <property type="match status" value="1"/>
</dbReference>
<dbReference type="SUPFAM" id="SSF46689">
    <property type="entry name" value="Homeodomain-like"/>
    <property type="match status" value="1"/>
</dbReference>
<comment type="similarity">
    <text evidence="2">Belongs to the engrailed homeobox family.</text>
</comment>
<feature type="compositionally biased region" description="Low complexity" evidence="8">
    <location>
        <begin position="314"/>
        <end position="332"/>
    </location>
</feature>
<organism evidence="10 11">
    <name type="scientific">Epichloe festucae (strain Fl1)</name>
    <dbReference type="NCBI Taxonomy" id="877507"/>
    <lineage>
        <taxon>Eukaryota</taxon>
        <taxon>Fungi</taxon>
        <taxon>Dikarya</taxon>
        <taxon>Ascomycota</taxon>
        <taxon>Pezizomycotina</taxon>
        <taxon>Sordariomycetes</taxon>
        <taxon>Hypocreomycetidae</taxon>
        <taxon>Hypocreales</taxon>
        <taxon>Clavicipitaceae</taxon>
        <taxon>Epichloe</taxon>
    </lineage>
</organism>
<keyword evidence="3 6" id="KW-0238">DNA-binding</keyword>
<dbReference type="PROSITE" id="PS00027">
    <property type="entry name" value="HOMEOBOX_1"/>
    <property type="match status" value="1"/>
</dbReference>
<reference evidence="10 11" key="1">
    <citation type="journal article" date="2018" name="PLoS Genet.">
        <title>Repeat elements organise 3D genome structure and mediate transcription in the filamentous fungus Epichloe festucae.</title>
        <authorList>
            <person name="Winter D.J."/>
            <person name="Ganley A.R.D."/>
            <person name="Young C.A."/>
            <person name="Liachko I."/>
            <person name="Schardl C.L."/>
            <person name="Dupont P.Y."/>
            <person name="Berry D."/>
            <person name="Ram A."/>
            <person name="Scott B."/>
            <person name="Cox M.P."/>
        </authorList>
    </citation>
    <scope>NUCLEOTIDE SEQUENCE [LARGE SCALE GENOMIC DNA]</scope>
    <source>
        <strain evidence="10 11">Fl1</strain>
    </source>
</reference>
<proteinExistence type="inferred from homology"/>
<dbReference type="PANTHER" id="PTHR24341">
    <property type="entry name" value="HOMEOBOX PROTEIN ENGRAILED"/>
    <property type="match status" value="1"/>
</dbReference>